<dbReference type="EMBL" id="QTJV01000018">
    <property type="protein sequence ID" value="RFM30907.1"/>
    <property type="molecule type" value="Genomic_DNA"/>
</dbReference>
<evidence type="ECO:0000313" key="2">
    <source>
        <dbReference type="Proteomes" id="UP000261174"/>
    </source>
</evidence>
<proteinExistence type="predicted"/>
<dbReference type="AlphaFoldDB" id="A0A3E1NSL1"/>
<dbReference type="Proteomes" id="UP000261174">
    <property type="component" value="Unassembled WGS sequence"/>
</dbReference>
<gene>
    <name evidence="1" type="ORF">DXN04_31750</name>
</gene>
<reference evidence="1 2" key="1">
    <citation type="submission" date="2018-08" db="EMBL/GenBank/DDBJ databases">
        <title>Chitinophaga sp. K20C18050901, a novel bacterium isolated from forest soil.</title>
        <authorList>
            <person name="Wang C."/>
        </authorList>
    </citation>
    <scope>NUCLEOTIDE SEQUENCE [LARGE SCALE GENOMIC DNA]</scope>
    <source>
        <strain evidence="1 2">K20C18050901</strain>
    </source>
</reference>
<keyword evidence="2" id="KW-1185">Reference proteome</keyword>
<evidence type="ECO:0000313" key="1">
    <source>
        <dbReference type="EMBL" id="RFM30907.1"/>
    </source>
</evidence>
<name>A0A3E1NSL1_9BACT</name>
<sequence length="60" mass="6758">MLGSGLTDAGNCLSKLKNSNDRFYVNLKNEEQSSALNDARNSKLMTTKWAELFILKNSLY</sequence>
<comment type="caution">
    <text evidence="1">The sequence shown here is derived from an EMBL/GenBank/DDBJ whole genome shotgun (WGS) entry which is preliminary data.</text>
</comment>
<organism evidence="1 2">
    <name type="scientific">Chitinophaga silvisoli</name>
    <dbReference type="NCBI Taxonomy" id="2291814"/>
    <lineage>
        <taxon>Bacteria</taxon>
        <taxon>Pseudomonadati</taxon>
        <taxon>Bacteroidota</taxon>
        <taxon>Chitinophagia</taxon>
        <taxon>Chitinophagales</taxon>
        <taxon>Chitinophagaceae</taxon>
        <taxon>Chitinophaga</taxon>
    </lineage>
</organism>
<protein>
    <submittedName>
        <fullName evidence="1">Uncharacterized protein</fullName>
    </submittedName>
</protein>
<accession>A0A3E1NSL1</accession>